<dbReference type="KEGG" id="cbv:U729_70"/>
<dbReference type="STRING" id="1561.NPD11_2910"/>
<dbReference type="AlphaFoldDB" id="A0A0A7FZS5"/>
<name>A0A0A7FZS5_9CLOT</name>
<evidence type="ECO:0000313" key="1">
    <source>
        <dbReference type="EMBL" id="AIY84301.1"/>
    </source>
</evidence>
<dbReference type="EMBL" id="CP006905">
    <property type="protein sequence ID" value="AIY84301.1"/>
    <property type="molecule type" value="Genomic_DNA"/>
</dbReference>
<keyword evidence="2" id="KW-1185">Reference proteome</keyword>
<organism evidence="1 2">
    <name type="scientific">Clostridium baratii str. Sullivan</name>
    <dbReference type="NCBI Taxonomy" id="1415775"/>
    <lineage>
        <taxon>Bacteria</taxon>
        <taxon>Bacillati</taxon>
        <taxon>Bacillota</taxon>
        <taxon>Clostridia</taxon>
        <taxon>Eubacteriales</taxon>
        <taxon>Clostridiaceae</taxon>
        <taxon>Clostridium</taxon>
    </lineage>
</organism>
<dbReference type="Proteomes" id="UP000030635">
    <property type="component" value="Chromosome"/>
</dbReference>
<accession>A0A0A7FZS5</accession>
<dbReference type="eggNOG" id="ENOG503193J">
    <property type="taxonomic scope" value="Bacteria"/>
</dbReference>
<gene>
    <name evidence="1" type="ORF">U729_70</name>
</gene>
<dbReference type="RefSeq" id="WP_039310624.1">
    <property type="nucleotide sequence ID" value="NZ_CP006905.1"/>
</dbReference>
<proteinExistence type="predicted"/>
<dbReference type="GeneID" id="60853577"/>
<protein>
    <submittedName>
        <fullName evidence="1">Uncharacterized protein</fullName>
    </submittedName>
</protein>
<sequence>MGLKDKFDKYFRDSYFQKYGDRITSTAGTVISIKTEEKNYIIINKLIVNMIIKPDAGRGAVKCRYKKNRWFKKPDFIPVNKGHKVMIMGLKGVKGKKDSEIIQVQNILNLTTKRDLIPIDHSQIKKARQSATRMRQR</sequence>
<evidence type="ECO:0000313" key="2">
    <source>
        <dbReference type="Proteomes" id="UP000030635"/>
    </source>
</evidence>
<dbReference type="HOGENOM" id="CLU_1882103_0_0_9"/>
<reference evidence="1 2" key="1">
    <citation type="journal article" date="2015" name="Infect. Genet. Evol.">
        <title>Genomic sequences of six botulinum neurotoxin-producing strains representing three clostridial species illustrate the mobility and diversity of botulinum neurotoxin genes.</title>
        <authorList>
            <person name="Smith T.J."/>
            <person name="Hill K.K."/>
            <person name="Xie G."/>
            <person name="Foley B.T."/>
            <person name="Williamson C.H."/>
            <person name="Foster J.T."/>
            <person name="Johnson S.L."/>
            <person name="Chertkov O."/>
            <person name="Teshima H."/>
            <person name="Gibbons H.S."/>
            <person name="Johnsky L.A."/>
            <person name="Karavis M.A."/>
            <person name="Smith L.A."/>
        </authorList>
    </citation>
    <scope>NUCLEOTIDE SEQUENCE [LARGE SCALE GENOMIC DNA]</scope>
    <source>
        <strain evidence="1">Sullivan</strain>
    </source>
</reference>
<dbReference type="OrthoDB" id="1904661at2"/>